<gene>
    <name evidence="2" type="ORF">KI387_014548</name>
</gene>
<feature type="non-terminal residue" evidence="2">
    <location>
        <position position="295"/>
    </location>
</feature>
<feature type="region of interest" description="Disordered" evidence="1">
    <location>
        <begin position="270"/>
        <end position="295"/>
    </location>
</feature>
<dbReference type="Proteomes" id="UP000824469">
    <property type="component" value="Unassembled WGS sequence"/>
</dbReference>
<comment type="caution">
    <text evidence="2">The sequence shown here is derived from an EMBL/GenBank/DDBJ whole genome shotgun (WGS) entry which is preliminary data.</text>
</comment>
<evidence type="ECO:0000256" key="1">
    <source>
        <dbReference type="SAM" id="MobiDB-lite"/>
    </source>
</evidence>
<evidence type="ECO:0008006" key="4">
    <source>
        <dbReference type="Google" id="ProtNLM"/>
    </source>
</evidence>
<sequence length="295" mass="32379">STSASYILLPNHETDRVISFSLAYSVQKSPDSRILKNGRQYHQRRNKNKKKAGMASPSSSSGDKKEAPGISVEPSAGASNSTEGVTSSNSGGRKQHGNQESIALPNPFDFMAMSGLLNDPSLKELAQDVSKDPAFRQVARQLQQSVTGVGQSNAPQMDPEKYVKSMQKLMQNPQFMIMAQHLRHSLMQDPAVANMIQTLSNPNQKEQFEARLAQLKNDPFLKPVLDEIAKGGPPAIMKYWNDPVVLSKLGQAFQVGSSGDMAVANQFARKKKEERDEDTEKEMALHHVASTGDIK</sequence>
<reference evidence="2 3" key="1">
    <citation type="journal article" date="2021" name="Nat. Plants">
        <title>The Taxus genome provides insights into paclitaxel biosynthesis.</title>
        <authorList>
            <person name="Xiong X."/>
            <person name="Gou J."/>
            <person name="Liao Q."/>
            <person name="Li Y."/>
            <person name="Zhou Q."/>
            <person name="Bi G."/>
            <person name="Li C."/>
            <person name="Du R."/>
            <person name="Wang X."/>
            <person name="Sun T."/>
            <person name="Guo L."/>
            <person name="Liang H."/>
            <person name="Lu P."/>
            <person name="Wu Y."/>
            <person name="Zhang Z."/>
            <person name="Ro D.K."/>
            <person name="Shang Y."/>
            <person name="Huang S."/>
            <person name="Yan J."/>
        </authorList>
    </citation>
    <scope>NUCLEOTIDE SEQUENCE [LARGE SCALE GENOMIC DNA]</scope>
    <source>
        <strain evidence="2">Ta-2019</strain>
    </source>
</reference>
<dbReference type="EMBL" id="JAHRHJ020000009">
    <property type="protein sequence ID" value="KAH9302965.1"/>
    <property type="molecule type" value="Genomic_DNA"/>
</dbReference>
<feature type="compositionally biased region" description="Polar residues" evidence="1">
    <location>
        <begin position="77"/>
        <end position="92"/>
    </location>
</feature>
<feature type="compositionally biased region" description="Basic residues" evidence="1">
    <location>
        <begin position="39"/>
        <end position="52"/>
    </location>
</feature>
<accession>A0AA38FHY0</accession>
<name>A0AA38FHY0_TAXCH</name>
<dbReference type="AlphaFoldDB" id="A0AA38FHY0"/>
<dbReference type="OMA" id="FMIMAQH"/>
<feature type="region of interest" description="Disordered" evidence="1">
    <location>
        <begin position="29"/>
        <end position="102"/>
    </location>
</feature>
<evidence type="ECO:0000313" key="2">
    <source>
        <dbReference type="EMBL" id="KAH9302965.1"/>
    </source>
</evidence>
<organism evidence="2 3">
    <name type="scientific">Taxus chinensis</name>
    <name type="common">Chinese yew</name>
    <name type="synonym">Taxus wallichiana var. chinensis</name>
    <dbReference type="NCBI Taxonomy" id="29808"/>
    <lineage>
        <taxon>Eukaryota</taxon>
        <taxon>Viridiplantae</taxon>
        <taxon>Streptophyta</taxon>
        <taxon>Embryophyta</taxon>
        <taxon>Tracheophyta</taxon>
        <taxon>Spermatophyta</taxon>
        <taxon>Pinopsida</taxon>
        <taxon>Pinidae</taxon>
        <taxon>Conifers II</taxon>
        <taxon>Cupressales</taxon>
        <taxon>Taxaceae</taxon>
        <taxon>Taxus</taxon>
    </lineage>
</organism>
<feature type="non-terminal residue" evidence="2">
    <location>
        <position position="1"/>
    </location>
</feature>
<protein>
    <recommendedName>
        <fullName evidence="4">STI1 domain-containing protein</fullName>
    </recommendedName>
</protein>
<evidence type="ECO:0000313" key="3">
    <source>
        <dbReference type="Proteomes" id="UP000824469"/>
    </source>
</evidence>
<keyword evidence="3" id="KW-1185">Reference proteome</keyword>
<proteinExistence type="predicted"/>